<dbReference type="RefSeq" id="XP_008079950.1">
    <property type="nucleotide sequence ID" value="XM_008081759.1"/>
</dbReference>
<keyword evidence="3" id="KW-1185">Reference proteome</keyword>
<proteinExistence type="predicted"/>
<dbReference type="OrthoDB" id="10668660at2759"/>
<dbReference type="HOGENOM" id="CLU_1349046_0_0_1"/>
<dbReference type="KEGG" id="glz:GLAREA_06345"/>
<feature type="compositionally biased region" description="Polar residues" evidence="1">
    <location>
        <begin position="137"/>
        <end position="146"/>
    </location>
</feature>
<dbReference type="Proteomes" id="UP000016922">
    <property type="component" value="Unassembled WGS sequence"/>
</dbReference>
<organism evidence="2 3">
    <name type="scientific">Glarea lozoyensis (strain ATCC 20868 / MF5171)</name>
    <dbReference type="NCBI Taxonomy" id="1116229"/>
    <lineage>
        <taxon>Eukaryota</taxon>
        <taxon>Fungi</taxon>
        <taxon>Dikarya</taxon>
        <taxon>Ascomycota</taxon>
        <taxon>Pezizomycotina</taxon>
        <taxon>Leotiomycetes</taxon>
        <taxon>Helotiales</taxon>
        <taxon>Helotiaceae</taxon>
        <taxon>Glarea</taxon>
    </lineage>
</organism>
<evidence type="ECO:0000313" key="3">
    <source>
        <dbReference type="Proteomes" id="UP000016922"/>
    </source>
</evidence>
<dbReference type="GeneID" id="19465399"/>
<gene>
    <name evidence="2" type="ORF">GLAREA_06345</name>
</gene>
<sequence length="203" mass="23500">MPGKHANKHSKEKTKSVKSNDNTIVTAKAPDPPPQPWSDWIWSEYPPCYFRARKNLKGEWEYDHYIPDLPKEDSSKATPRSTPTLAYSSLVKGNDSLQRLYKEKESYEVGAYTWSPEPICLDLEVMSLKIGYEDPSASPTQPQEPTSEAKKVAFDGHADEIISEKENSKSRKKERGKKINGDRKKHHISRWRDEVEKERREER</sequence>
<feature type="region of interest" description="Disordered" evidence="1">
    <location>
        <begin position="1"/>
        <end position="33"/>
    </location>
</feature>
<name>S3E4L0_GLAL2</name>
<reference evidence="2 3" key="1">
    <citation type="journal article" date="2013" name="BMC Genomics">
        <title>Genomics-driven discovery of the pneumocandin biosynthetic gene cluster in the fungus Glarea lozoyensis.</title>
        <authorList>
            <person name="Chen L."/>
            <person name="Yue Q."/>
            <person name="Zhang X."/>
            <person name="Xiang M."/>
            <person name="Wang C."/>
            <person name="Li S."/>
            <person name="Che Y."/>
            <person name="Ortiz-Lopez F.J."/>
            <person name="Bills G.F."/>
            <person name="Liu X."/>
            <person name="An Z."/>
        </authorList>
    </citation>
    <scope>NUCLEOTIDE SEQUENCE [LARGE SCALE GENOMIC DNA]</scope>
    <source>
        <strain evidence="3">ATCC 20868 / MF5171</strain>
    </source>
</reference>
<feature type="compositionally biased region" description="Basic residues" evidence="1">
    <location>
        <begin position="1"/>
        <end position="12"/>
    </location>
</feature>
<feature type="compositionally biased region" description="Basic and acidic residues" evidence="1">
    <location>
        <begin position="147"/>
        <end position="169"/>
    </location>
</feature>
<evidence type="ECO:0000256" key="1">
    <source>
        <dbReference type="SAM" id="MobiDB-lite"/>
    </source>
</evidence>
<accession>S3E4L0</accession>
<dbReference type="EMBL" id="KE145358">
    <property type="protein sequence ID" value="EPE33333.1"/>
    <property type="molecule type" value="Genomic_DNA"/>
</dbReference>
<feature type="region of interest" description="Disordered" evidence="1">
    <location>
        <begin position="132"/>
        <end position="203"/>
    </location>
</feature>
<protein>
    <submittedName>
        <fullName evidence="2">Uncharacterized protein</fullName>
    </submittedName>
</protein>
<evidence type="ECO:0000313" key="2">
    <source>
        <dbReference type="EMBL" id="EPE33333.1"/>
    </source>
</evidence>
<dbReference type="AlphaFoldDB" id="S3E4L0"/>
<feature type="compositionally biased region" description="Basic and acidic residues" evidence="1">
    <location>
        <begin position="190"/>
        <end position="203"/>
    </location>
</feature>